<dbReference type="SMART" id="SM00579">
    <property type="entry name" value="FBD"/>
    <property type="match status" value="1"/>
</dbReference>
<dbReference type="EMBL" id="DF974670">
    <property type="protein sequence ID" value="GAU49993.1"/>
    <property type="molecule type" value="Genomic_DNA"/>
</dbReference>
<dbReference type="InterPro" id="IPR053781">
    <property type="entry name" value="F-box_AtFBL13-like"/>
</dbReference>
<evidence type="ECO:0000313" key="4">
    <source>
        <dbReference type="Proteomes" id="UP000242715"/>
    </source>
</evidence>
<keyword evidence="4" id="KW-1185">Reference proteome</keyword>
<feature type="compositionally biased region" description="Polar residues" evidence="1">
    <location>
        <begin position="1"/>
        <end position="10"/>
    </location>
</feature>
<dbReference type="Gene3D" id="1.20.1280.50">
    <property type="match status" value="1"/>
</dbReference>
<dbReference type="Pfam" id="PF00646">
    <property type="entry name" value="F-box"/>
    <property type="match status" value="1"/>
</dbReference>
<dbReference type="AlphaFoldDB" id="A0A2Z6P5V7"/>
<evidence type="ECO:0000256" key="1">
    <source>
        <dbReference type="SAM" id="MobiDB-lite"/>
    </source>
</evidence>
<protein>
    <recommendedName>
        <fullName evidence="2">FBD domain-containing protein</fullName>
    </recommendedName>
</protein>
<dbReference type="OrthoDB" id="612216at2759"/>
<dbReference type="PANTHER" id="PTHR31900">
    <property type="entry name" value="F-BOX/RNI SUPERFAMILY PROTEIN-RELATED"/>
    <property type="match status" value="1"/>
</dbReference>
<reference evidence="4" key="1">
    <citation type="journal article" date="2017" name="Front. Plant Sci.">
        <title>Climate Clever Clovers: New Paradigm to Reduce the Environmental Footprint of Ruminants by Breeding Low Methanogenic Forages Utilizing Haplotype Variation.</title>
        <authorList>
            <person name="Kaur P."/>
            <person name="Appels R."/>
            <person name="Bayer P.E."/>
            <person name="Keeble-Gagnere G."/>
            <person name="Wang J."/>
            <person name="Hirakawa H."/>
            <person name="Shirasawa K."/>
            <person name="Vercoe P."/>
            <person name="Stefanova K."/>
            <person name="Durmic Z."/>
            <person name="Nichols P."/>
            <person name="Revell C."/>
            <person name="Isobe S.N."/>
            <person name="Edwards D."/>
            <person name="Erskine W."/>
        </authorList>
    </citation>
    <scope>NUCLEOTIDE SEQUENCE [LARGE SCALE GENOMIC DNA]</scope>
    <source>
        <strain evidence="4">cv. Daliak</strain>
    </source>
</reference>
<dbReference type="InterPro" id="IPR050232">
    <property type="entry name" value="FBL13/AtMIF1-like"/>
</dbReference>
<dbReference type="Pfam" id="PF08387">
    <property type="entry name" value="FBD"/>
    <property type="match status" value="1"/>
</dbReference>
<dbReference type="CDD" id="cd22160">
    <property type="entry name" value="F-box_AtFBL13-like"/>
    <property type="match status" value="1"/>
</dbReference>
<gene>
    <name evidence="3" type="ORF">TSUD_272940</name>
</gene>
<dbReference type="InterPro" id="IPR006566">
    <property type="entry name" value="FBD"/>
</dbReference>
<dbReference type="InterPro" id="IPR001810">
    <property type="entry name" value="F-box_dom"/>
</dbReference>
<evidence type="ECO:0000259" key="2">
    <source>
        <dbReference type="SMART" id="SM00579"/>
    </source>
</evidence>
<evidence type="ECO:0000313" key="3">
    <source>
        <dbReference type="EMBL" id="GAU49993.1"/>
    </source>
</evidence>
<sequence>MESGGSTSSTLKKRGHARKKDTISNKLPESIITDILSLLPMKEAVRACVLSKRWIHRWTSITKLELDDSELQSCYSFCSFCNRQCILASFENVKGIPTFYKENLSSVVVPDCLVSSLQVLKFENVNGDEHELVLAKFFIENSTILEKVDLSLAASPRSNKYKVVSEFKEMVYSFRKDVCLSILNF</sequence>
<feature type="domain" description="FBD" evidence="2">
    <location>
        <begin position="111"/>
        <end position="175"/>
    </location>
</feature>
<feature type="region of interest" description="Disordered" evidence="1">
    <location>
        <begin position="1"/>
        <end position="21"/>
    </location>
</feature>
<dbReference type="InterPro" id="IPR036047">
    <property type="entry name" value="F-box-like_dom_sf"/>
</dbReference>
<dbReference type="PANTHER" id="PTHR31900:SF30">
    <property type="entry name" value="SUPERFAMILY PROTEIN, PUTATIVE-RELATED"/>
    <property type="match status" value="1"/>
</dbReference>
<proteinExistence type="predicted"/>
<accession>A0A2Z6P5V7</accession>
<dbReference type="Proteomes" id="UP000242715">
    <property type="component" value="Unassembled WGS sequence"/>
</dbReference>
<name>A0A2Z6P5V7_TRISU</name>
<organism evidence="3 4">
    <name type="scientific">Trifolium subterraneum</name>
    <name type="common">Subterranean clover</name>
    <dbReference type="NCBI Taxonomy" id="3900"/>
    <lineage>
        <taxon>Eukaryota</taxon>
        <taxon>Viridiplantae</taxon>
        <taxon>Streptophyta</taxon>
        <taxon>Embryophyta</taxon>
        <taxon>Tracheophyta</taxon>
        <taxon>Spermatophyta</taxon>
        <taxon>Magnoliopsida</taxon>
        <taxon>eudicotyledons</taxon>
        <taxon>Gunneridae</taxon>
        <taxon>Pentapetalae</taxon>
        <taxon>rosids</taxon>
        <taxon>fabids</taxon>
        <taxon>Fabales</taxon>
        <taxon>Fabaceae</taxon>
        <taxon>Papilionoideae</taxon>
        <taxon>50 kb inversion clade</taxon>
        <taxon>NPAAA clade</taxon>
        <taxon>Hologalegina</taxon>
        <taxon>IRL clade</taxon>
        <taxon>Trifolieae</taxon>
        <taxon>Trifolium</taxon>
    </lineage>
</organism>
<dbReference type="SUPFAM" id="SSF81383">
    <property type="entry name" value="F-box domain"/>
    <property type="match status" value="1"/>
</dbReference>